<evidence type="ECO:0000313" key="4">
    <source>
        <dbReference type="Proteomes" id="UP001056386"/>
    </source>
</evidence>
<dbReference type="RefSeq" id="WP_026051410.1">
    <property type="nucleotide sequence ID" value="NZ_CP021075.1"/>
</dbReference>
<dbReference type="Proteomes" id="UP001056386">
    <property type="component" value="Chromosome 2"/>
</dbReference>
<dbReference type="GeneID" id="45694727"/>
<organism evidence="1 3">
    <name type="scientific">Burkholderia glumae</name>
    <name type="common">Pseudomonas glumae</name>
    <dbReference type="NCBI Taxonomy" id="337"/>
    <lineage>
        <taxon>Bacteria</taxon>
        <taxon>Pseudomonadati</taxon>
        <taxon>Pseudomonadota</taxon>
        <taxon>Betaproteobacteria</taxon>
        <taxon>Burkholderiales</taxon>
        <taxon>Burkholderiaceae</taxon>
        <taxon>Burkholderia</taxon>
    </lineage>
</organism>
<reference evidence="2" key="2">
    <citation type="submission" date="2022-06" db="EMBL/GenBank/DDBJ databases">
        <title>Draft genome sequence of Burkholderia glumae strain GR20004 isolated from rice panicle showing bacterial panicle blight.</title>
        <authorList>
            <person name="Choi S.Y."/>
            <person name="Lee Y.H."/>
        </authorList>
    </citation>
    <scope>NUCLEOTIDE SEQUENCE</scope>
    <source>
        <strain evidence="2">GR20004</strain>
    </source>
</reference>
<evidence type="ECO:0000313" key="2">
    <source>
        <dbReference type="EMBL" id="USS41868.1"/>
    </source>
</evidence>
<name>A0AAP9XWJ5_BURGL</name>
<dbReference type="AlphaFoldDB" id="A0AAP9XWJ5"/>
<reference evidence="1 3" key="1">
    <citation type="submission" date="2020-12" db="EMBL/GenBank/DDBJ databases">
        <title>FDA dAtabase for Regulatory Grade micrObial Sequences (FDA-ARGOS): Supporting development and validation of Infectious Disease Dx tests.</title>
        <authorList>
            <person name="Minogue T."/>
            <person name="Wolcott M."/>
            <person name="Wasieloski L."/>
            <person name="Aguilar W."/>
            <person name="Moore D."/>
            <person name="Jaissle J."/>
            <person name="Tallon L."/>
            <person name="Sadzewicz L."/>
            <person name="Zhao X."/>
            <person name="Boylan J."/>
            <person name="Ott S."/>
            <person name="Bowen H."/>
            <person name="Vavikolanu K."/>
            <person name="Mehta A."/>
            <person name="Aluvathingal J."/>
            <person name="Nadendla S."/>
            <person name="Yan Y."/>
            <person name="Sichtig H."/>
        </authorList>
    </citation>
    <scope>NUCLEOTIDE SEQUENCE [LARGE SCALE GENOMIC DNA]</scope>
    <source>
        <strain evidence="1 3">FDAARGOS_949</strain>
    </source>
</reference>
<protein>
    <submittedName>
        <fullName evidence="1">Uncharacterized protein</fullName>
    </submittedName>
</protein>
<evidence type="ECO:0000313" key="1">
    <source>
        <dbReference type="EMBL" id="QPQ89998.1"/>
    </source>
</evidence>
<accession>A0AAP9XWJ5</accession>
<proteinExistence type="predicted"/>
<sequence>MTDANFPHHHGAEWKSVQIAHIGNLSRLHAIAMAAVDRKRDEIAALRRAVFESIRVSGRKLPQMTDVITYLEAIFSLTAPCHLDAARQAAALMQSALEQASSSLRDFPDRDIENEVSIRTLDEAMAHLFQSCEQNARRMTVLLANAEREIFSLQEMLVKFAP</sequence>
<dbReference type="Proteomes" id="UP000594892">
    <property type="component" value="Chromosome 1"/>
</dbReference>
<keyword evidence="4" id="KW-1185">Reference proteome</keyword>
<gene>
    <name evidence="1" type="ORF">I6H06_10415</name>
    <name evidence="2" type="ORF">NFI99_06265</name>
</gene>
<dbReference type="EMBL" id="CP099583">
    <property type="protein sequence ID" value="USS41868.1"/>
    <property type="molecule type" value="Genomic_DNA"/>
</dbReference>
<dbReference type="EMBL" id="CP065600">
    <property type="protein sequence ID" value="QPQ89998.1"/>
    <property type="molecule type" value="Genomic_DNA"/>
</dbReference>
<evidence type="ECO:0000313" key="3">
    <source>
        <dbReference type="Proteomes" id="UP000594892"/>
    </source>
</evidence>